<dbReference type="RefSeq" id="WP_113290200.1">
    <property type="nucleotide sequence ID" value="NZ_QNTQ01000014.1"/>
</dbReference>
<evidence type="ECO:0000313" key="1">
    <source>
        <dbReference type="EMBL" id="RBI83860.1"/>
    </source>
</evidence>
<keyword evidence="2" id="KW-1185">Reference proteome</keyword>
<dbReference type="InterPro" id="IPR005500">
    <property type="entry name" value="DUF309"/>
</dbReference>
<dbReference type="SUPFAM" id="SSF140663">
    <property type="entry name" value="TTHA0068-like"/>
    <property type="match status" value="1"/>
</dbReference>
<gene>
    <name evidence="1" type="ORF">DRV85_14515</name>
</gene>
<organism evidence="1 2">
    <name type="scientific">Rhodosalinus halophilus</name>
    <dbReference type="NCBI Taxonomy" id="2259333"/>
    <lineage>
        <taxon>Bacteria</taxon>
        <taxon>Pseudomonadati</taxon>
        <taxon>Pseudomonadota</taxon>
        <taxon>Alphaproteobacteria</taxon>
        <taxon>Rhodobacterales</taxon>
        <taxon>Paracoccaceae</taxon>
        <taxon>Rhodosalinus</taxon>
    </lineage>
</organism>
<proteinExistence type="predicted"/>
<dbReference type="Gene3D" id="1.10.3450.10">
    <property type="entry name" value="TTHA0068-like"/>
    <property type="match status" value="1"/>
</dbReference>
<accession>A0A365U7Q6</accession>
<dbReference type="Pfam" id="PF03745">
    <property type="entry name" value="DUF309"/>
    <property type="match status" value="1"/>
</dbReference>
<dbReference type="AlphaFoldDB" id="A0A365U7Q6"/>
<comment type="caution">
    <text evidence="1">The sequence shown here is derived from an EMBL/GenBank/DDBJ whole genome shotgun (WGS) entry which is preliminary data.</text>
</comment>
<dbReference type="InterPro" id="IPR023203">
    <property type="entry name" value="TTHA0068_sf"/>
</dbReference>
<dbReference type="Proteomes" id="UP000253370">
    <property type="component" value="Unassembled WGS sequence"/>
</dbReference>
<sequence length="146" mass="16188">MERPPHAYVPGRSPRHPEGLFDAVRDTAEGVPVDRLAETEAWRTGLRWIDEGYFWEAHEVLEPVWMAAPPNAPERSMVRAAIQCANARLKRRMGRDRAAARLEGVVAGLLDEVALSGRSRVMGLGLDEARARFGGADSVRDMQDNA</sequence>
<evidence type="ECO:0000313" key="2">
    <source>
        <dbReference type="Proteomes" id="UP000253370"/>
    </source>
</evidence>
<protein>
    <submittedName>
        <fullName evidence="1">DUF309 domain-containing protein</fullName>
    </submittedName>
</protein>
<name>A0A365U7Q6_9RHOB</name>
<reference evidence="1 2" key="1">
    <citation type="submission" date="2018-07" db="EMBL/GenBank/DDBJ databases">
        <title>Rhodosalinus sp. strain E84T genomic sequence and assembly.</title>
        <authorList>
            <person name="Liu Z.-W."/>
            <person name="Lu D.-C."/>
        </authorList>
    </citation>
    <scope>NUCLEOTIDE SEQUENCE [LARGE SCALE GENOMIC DNA]</scope>
    <source>
        <strain evidence="1 2">E84</strain>
    </source>
</reference>
<dbReference type="OrthoDB" id="9799942at2"/>
<dbReference type="EMBL" id="QNTQ01000014">
    <property type="protein sequence ID" value="RBI83860.1"/>
    <property type="molecule type" value="Genomic_DNA"/>
</dbReference>